<dbReference type="InterPro" id="IPR011611">
    <property type="entry name" value="PfkB_dom"/>
</dbReference>
<feature type="domain" description="Carbohydrate kinase PfkB" evidence="13">
    <location>
        <begin position="4"/>
        <end position="296"/>
    </location>
</feature>
<dbReference type="PANTHER" id="PTHR10584:SF166">
    <property type="entry name" value="RIBOKINASE"/>
    <property type="match status" value="1"/>
</dbReference>
<evidence type="ECO:0000256" key="5">
    <source>
        <dbReference type="ARBA" id="ARBA00022723"/>
    </source>
</evidence>
<keyword evidence="6 12" id="KW-0547">Nucleotide-binding</keyword>
<comment type="similarity">
    <text evidence="12">Belongs to the carbohydrate kinase PfkB family. Ribokinase subfamily.</text>
</comment>
<feature type="binding site" evidence="12">
    <location>
        <begin position="221"/>
        <end position="226"/>
    </location>
    <ligand>
        <name>ATP</name>
        <dbReference type="ChEBI" id="CHEBI:30616"/>
    </ligand>
</feature>
<keyword evidence="15" id="KW-1185">Reference proteome</keyword>
<gene>
    <name evidence="12" type="primary">rbsK</name>
    <name evidence="14" type="ORF">PCC79_03100</name>
</gene>
<dbReference type="HAMAP" id="MF_01987">
    <property type="entry name" value="Ribokinase"/>
    <property type="match status" value="1"/>
</dbReference>
<dbReference type="Proteomes" id="UP001434337">
    <property type="component" value="Chromosome"/>
</dbReference>
<dbReference type="CDD" id="cd01174">
    <property type="entry name" value="ribokinase"/>
    <property type="match status" value="1"/>
</dbReference>
<feature type="binding site" evidence="12">
    <location>
        <begin position="253"/>
        <end position="254"/>
    </location>
    <ligand>
        <name>ATP</name>
        <dbReference type="ChEBI" id="CHEBI:30616"/>
    </ligand>
</feature>
<comment type="caution">
    <text evidence="12">Lacks conserved residue(s) required for the propagation of feature annotation.</text>
</comment>
<comment type="catalytic activity">
    <reaction evidence="12">
        <text>D-ribose + ATP = D-ribose 5-phosphate + ADP + H(+)</text>
        <dbReference type="Rhea" id="RHEA:13697"/>
        <dbReference type="ChEBI" id="CHEBI:15378"/>
        <dbReference type="ChEBI" id="CHEBI:30616"/>
        <dbReference type="ChEBI" id="CHEBI:47013"/>
        <dbReference type="ChEBI" id="CHEBI:78346"/>
        <dbReference type="ChEBI" id="CHEBI:456216"/>
        <dbReference type="EC" id="2.7.1.15"/>
    </reaction>
</comment>
<proteinExistence type="inferred from homology"/>
<dbReference type="SUPFAM" id="SSF53613">
    <property type="entry name" value="Ribokinase-like"/>
    <property type="match status" value="1"/>
</dbReference>
<dbReference type="EMBL" id="CP115965">
    <property type="protein sequence ID" value="WZW99203.1"/>
    <property type="molecule type" value="Genomic_DNA"/>
</dbReference>
<dbReference type="Pfam" id="PF00294">
    <property type="entry name" value="PfkB"/>
    <property type="match status" value="1"/>
</dbReference>
<comment type="subunit">
    <text evidence="12">Homodimer.</text>
</comment>
<feature type="binding site" evidence="12">
    <location>
        <position position="289"/>
    </location>
    <ligand>
        <name>K(+)</name>
        <dbReference type="ChEBI" id="CHEBI:29103"/>
    </ligand>
</feature>
<feature type="binding site" evidence="12">
    <location>
        <position position="293"/>
    </location>
    <ligand>
        <name>K(+)</name>
        <dbReference type="ChEBI" id="CHEBI:29103"/>
    </ligand>
</feature>
<dbReference type="PROSITE" id="PS00584">
    <property type="entry name" value="PFKB_KINASES_2"/>
    <property type="match status" value="1"/>
</dbReference>
<dbReference type="InterPro" id="IPR011877">
    <property type="entry name" value="Ribokinase"/>
</dbReference>
<dbReference type="Gene3D" id="3.40.1190.20">
    <property type="match status" value="1"/>
</dbReference>
<evidence type="ECO:0000256" key="3">
    <source>
        <dbReference type="ARBA" id="ARBA00016943"/>
    </source>
</evidence>
<evidence type="ECO:0000313" key="15">
    <source>
        <dbReference type="Proteomes" id="UP001434337"/>
    </source>
</evidence>
<evidence type="ECO:0000256" key="8">
    <source>
        <dbReference type="ARBA" id="ARBA00022840"/>
    </source>
</evidence>
<evidence type="ECO:0000256" key="12">
    <source>
        <dbReference type="HAMAP-Rule" id="MF_01987"/>
    </source>
</evidence>
<organism evidence="14 15">
    <name type="scientific">Propioniciclava soli</name>
    <dbReference type="NCBI Taxonomy" id="2775081"/>
    <lineage>
        <taxon>Bacteria</taxon>
        <taxon>Bacillati</taxon>
        <taxon>Actinomycetota</taxon>
        <taxon>Actinomycetes</taxon>
        <taxon>Propionibacteriales</taxon>
        <taxon>Propionibacteriaceae</taxon>
        <taxon>Propioniciclava</taxon>
    </lineage>
</organism>
<keyword evidence="7 12" id="KW-0418">Kinase</keyword>
<dbReference type="InterPro" id="IPR002173">
    <property type="entry name" value="Carboh/pur_kinase_PfkB_CS"/>
</dbReference>
<feature type="binding site" evidence="12">
    <location>
        <position position="140"/>
    </location>
    <ligand>
        <name>substrate</name>
    </ligand>
</feature>
<dbReference type="InterPro" id="IPR029056">
    <property type="entry name" value="Ribokinase-like"/>
</dbReference>
<protein>
    <recommendedName>
        <fullName evidence="3 12">Ribokinase</fullName>
        <shortName evidence="12">RK</shortName>
        <ecNumber evidence="2 12">2.7.1.15</ecNumber>
    </recommendedName>
</protein>
<keyword evidence="4 12" id="KW-0808">Transferase</keyword>
<feature type="binding site" evidence="12">
    <location>
        <position position="184"/>
    </location>
    <ligand>
        <name>ATP</name>
        <dbReference type="ChEBI" id="CHEBI:30616"/>
    </ligand>
</feature>
<comment type="pathway">
    <text evidence="12">Carbohydrate metabolism; D-ribose degradation; D-ribose 5-phosphate from beta-D-ribopyranose: step 2/2.</text>
</comment>
<feature type="binding site" evidence="12">
    <location>
        <position position="250"/>
    </location>
    <ligand>
        <name>K(+)</name>
        <dbReference type="ChEBI" id="CHEBI:29103"/>
    </ligand>
</feature>
<evidence type="ECO:0000256" key="4">
    <source>
        <dbReference type="ARBA" id="ARBA00022679"/>
    </source>
</evidence>
<feature type="binding site" evidence="12">
    <location>
        <position position="254"/>
    </location>
    <ligand>
        <name>substrate</name>
    </ligand>
</feature>
<keyword evidence="9 12" id="KW-0460">Magnesium</keyword>
<comment type="cofactor">
    <cofactor evidence="12">
        <name>Mg(2+)</name>
        <dbReference type="ChEBI" id="CHEBI:18420"/>
    </cofactor>
    <text evidence="12">Requires a divalent cation, most likely magnesium in vivo, as an electrophilic catalyst to aid phosphoryl group transfer. It is the chelate of the metal and the nucleotide that is the actual substrate.</text>
</comment>
<reference evidence="14 15" key="1">
    <citation type="journal article" date="2023" name="Environ Microbiome">
        <title>A coral-associated actinobacterium mitigates coral bleaching under heat stress.</title>
        <authorList>
            <person name="Li J."/>
            <person name="Zou Y."/>
            <person name="Li Q."/>
            <person name="Zhang J."/>
            <person name="Bourne D.G."/>
            <person name="Lyu Y."/>
            <person name="Liu C."/>
            <person name="Zhang S."/>
        </authorList>
    </citation>
    <scope>NUCLEOTIDE SEQUENCE [LARGE SCALE GENOMIC DNA]</scope>
    <source>
        <strain evidence="14 15">SCSIO 13291</strain>
    </source>
</reference>
<accession>A0ABZ3C8V6</accession>
<keyword evidence="10 12" id="KW-0630">Potassium</keyword>
<feature type="binding site" evidence="12">
    <location>
        <begin position="40"/>
        <end position="44"/>
    </location>
    <ligand>
        <name>substrate</name>
    </ligand>
</feature>
<dbReference type="PANTHER" id="PTHR10584">
    <property type="entry name" value="SUGAR KINASE"/>
    <property type="match status" value="1"/>
</dbReference>
<dbReference type="PRINTS" id="PR00990">
    <property type="entry name" value="RIBOKINASE"/>
</dbReference>
<evidence type="ECO:0000256" key="11">
    <source>
        <dbReference type="ARBA" id="ARBA00023277"/>
    </source>
</evidence>
<feature type="binding site" evidence="12">
    <location>
        <position position="287"/>
    </location>
    <ligand>
        <name>K(+)</name>
        <dbReference type="ChEBI" id="CHEBI:29103"/>
    </ligand>
</feature>
<evidence type="ECO:0000259" key="13">
    <source>
        <dbReference type="Pfam" id="PF00294"/>
    </source>
</evidence>
<evidence type="ECO:0000256" key="2">
    <source>
        <dbReference type="ARBA" id="ARBA00012035"/>
    </source>
</evidence>
<sequence length="305" mass="29959">MPRSVVVVGSANADLVLEVGRRPAAGETVLGSDVVTTPGGKGANQAAAAGRAGADATLVGCVGTDASGDLLVGSLEGAGVRTDALRRVDAPTGTAVIVVTPDGENAIIVAPGANRQVTPALVADLADVWRGATVVVLQLEIPLETVAHVASAASAAGARVVVNLAPAADVAPEVLAAADPLVVNESEAAFLLGTTPGALATDLDAAIADLLARGPRSVVVTLGAAGAWVAERDGRPQHVPALACTAVDTTGAGDGFVGAMAARLAAGDSLADAARVGARFAGLAVQRKGAQASYPTPEELHAPRR</sequence>
<evidence type="ECO:0000256" key="1">
    <source>
        <dbReference type="ARBA" id="ARBA00005380"/>
    </source>
</evidence>
<evidence type="ECO:0000313" key="14">
    <source>
        <dbReference type="EMBL" id="WZW99203.1"/>
    </source>
</evidence>
<evidence type="ECO:0000256" key="9">
    <source>
        <dbReference type="ARBA" id="ARBA00022842"/>
    </source>
</evidence>
<comment type="similarity">
    <text evidence="1">Belongs to the carbohydrate kinase pfkB family.</text>
</comment>
<comment type="activity regulation">
    <text evidence="12">Activated by a monovalent cation that binds near, but not in, the active site. The most likely occupant of the site in vivo is potassium. Ion binding induces a conformational change that may alter substrate affinity.</text>
</comment>
<feature type="binding site" evidence="12">
    <location>
        <position position="248"/>
    </location>
    <ligand>
        <name>K(+)</name>
        <dbReference type="ChEBI" id="CHEBI:29103"/>
    </ligand>
</feature>
<keyword evidence="11 12" id="KW-0119">Carbohydrate metabolism</keyword>
<dbReference type="InterPro" id="IPR002139">
    <property type="entry name" value="Ribo/fructo_kinase"/>
</dbReference>
<keyword evidence="12" id="KW-0963">Cytoplasm</keyword>
<keyword evidence="5 12" id="KW-0479">Metal-binding</keyword>
<evidence type="ECO:0000256" key="6">
    <source>
        <dbReference type="ARBA" id="ARBA00022741"/>
    </source>
</evidence>
<feature type="binding site" evidence="12">
    <location>
        <begin position="12"/>
        <end position="14"/>
    </location>
    <ligand>
        <name>substrate</name>
    </ligand>
</feature>
<name>A0ABZ3C8V6_9ACTN</name>
<dbReference type="EC" id="2.7.1.15" evidence="2 12"/>
<evidence type="ECO:0000256" key="7">
    <source>
        <dbReference type="ARBA" id="ARBA00022777"/>
    </source>
</evidence>
<keyword evidence="8 12" id="KW-0067">ATP-binding</keyword>
<feature type="binding site" evidence="12">
    <location>
        <position position="284"/>
    </location>
    <ligand>
        <name>K(+)</name>
        <dbReference type="ChEBI" id="CHEBI:29103"/>
    </ligand>
</feature>
<comment type="subcellular location">
    <subcellularLocation>
        <location evidence="12">Cytoplasm</location>
    </subcellularLocation>
</comment>
<comment type="function">
    <text evidence="12">Catalyzes the phosphorylation of ribose at O-5 in a reaction requiring ATP and magnesium. The resulting D-ribose-5-phosphate can then be used either for sythesis of nucleotides, histidine, and tryptophan, or as a component of the pentose phosphate pathway.</text>
</comment>
<dbReference type="RefSeq" id="WP_232549562.1">
    <property type="nucleotide sequence ID" value="NZ_CP115965.1"/>
</dbReference>
<feature type="active site" description="Proton acceptor" evidence="12">
    <location>
        <position position="254"/>
    </location>
</feature>
<evidence type="ECO:0000256" key="10">
    <source>
        <dbReference type="ARBA" id="ARBA00022958"/>
    </source>
</evidence>